<evidence type="ECO:0000313" key="2">
    <source>
        <dbReference type="Proteomes" id="UP001576726"/>
    </source>
</evidence>
<sequence length="173" mass="19555">MSEMIGNWEDLHQDESTRYFDFADAYLAASLDVCARMQSNTSEDTWPNASVALMLAAHSVELFLKGALISRGSKHSLSHKIDDLFAQYSAVFPENEFKFDCLFVTEYLGYSDDEISKAKELKSPQASVIFRYPVNKPGLEWKGIYGFNSSDFTKKLAVLGQSYTRLRQSIHGL</sequence>
<dbReference type="RefSeq" id="WP_374920111.1">
    <property type="nucleotide sequence ID" value="NZ_JBHFGJ010000012.1"/>
</dbReference>
<keyword evidence="2" id="KW-1185">Reference proteome</keyword>
<evidence type="ECO:0008006" key="3">
    <source>
        <dbReference type="Google" id="ProtNLM"/>
    </source>
</evidence>
<accession>A0ABV4W0X8</accession>
<evidence type="ECO:0000313" key="1">
    <source>
        <dbReference type="EMBL" id="MFB2654802.1"/>
    </source>
</evidence>
<gene>
    <name evidence="1" type="ORF">ACE02L_18840</name>
</gene>
<dbReference type="EMBL" id="JBHFGJ010000012">
    <property type="protein sequence ID" value="MFB2654802.1"/>
    <property type="molecule type" value="Genomic_DNA"/>
</dbReference>
<name>A0ABV4W0X8_9GAMM</name>
<organism evidence="1 2">
    <name type="scientific">Shewanella seohaensis</name>
    <dbReference type="NCBI Taxonomy" id="755175"/>
    <lineage>
        <taxon>Bacteria</taxon>
        <taxon>Pseudomonadati</taxon>
        <taxon>Pseudomonadota</taxon>
        <taxon>Gammaproteobacteria</taxon>
        <taxon>Alteromonadales</taxon>
        <taxon>Shewanellaceae</taxon>
        <taxon>Shewanella</taxon>
    </lineage>
</organism>
<proteinExistence type="predicted"/>
<comment type="caution">
    <text evidence="1">The sequence shown here is derived from an EMBL/GenBank/DDBJ whole genome shotgun (WGS) entry which is preliminary data.</text>
</comment>
<dbReference type="Proteomes" id="UP001576726">
    <property type="component" value="Unassembled WGS sequence"/>
</dbReference>
<reference evidence="1 2" key="1">
    <citation type="submission" date="2024-09" db="EMBL/GenBank/DDBJ databases">
        <authorList>
            <person name="Zhang Y."/>
        </authorList>
    </citation>
    <scope>NUCLEOTIDE SEQUENCE [LARGE SCALE GENOMIC DNA]</scope>
    <source>
        <strain evidence="1 2">SH314</strain>
    </source>
</reference>
<protein>
    <recommendedName>
        <fullName evidence="3">HEPN domain-containing protein</fullName>
    </recommendedName>
</protein>